<comment type="caution">
    <text evidence="3">The sequence shown here is derived from an EMBL/GenBank/DDBJ whole genome shotgun (WGS) entry which is preliminary data.</text>
</comment>
<keyword evidence="2" id="KW-1133">Transmembrane helix</keyword>
<organism evidence="3 4">
    <name type="scientific">Discostella pseudostelligera</name>
    <dbReference type="NCBI Taxonomy" id="259834"/>
    <lineage>
        <taxon>Eukaryota</taxon>
        <taxon>Sar</taxon>
        <taxon>Stramenopiles</taxon>
        <taxon>Ochrophyta</taxon>
        <taxon>Bacillariophyta</taxon>
        <taxon>Coscinodiscophyceae</taxon>
        <taxon>Thalassiosirophycidae</taxon>
        <taxon>Stephanodiscales</taxon>
        <taxon>Stephanodiscaceae</taxon>
        <taxon>Discostella</taxon>
    </lineage>
</organism>
<sequence>MYHRRHTHSHPDLPAIPEAAEDSSVVCDSLVDVLSPTETIPDDENYYNGREQQVEGEDAVVDDDEDNYNHYHHIEDDDNDNHGEEGSVDDASNAESLTNNSCAFSLDNVGFDEESSLGGSHSVVGANHNHNHHHQLHLTGRSGGSIDDGHGLSSVGNDSAGNNNISLFETPPSHGERFSFDTTGKSTQEQKHRETCRAIGLPYNEDWLDTNFSSSSSDVGSGSFLGSISDSSGSASEVERKRKIDKLWPWPTAANGSNKKNTVAKIALPFDEESNANSSSTGSSKSRNANSIGSMAKIAEATSICTKNVKDAWNSFNERIENVYDKTQSKQNSTHHQRSIDLSSMESSEHSPSRETDTSRRPSYVPATWVNRYNESNYRTKVVVWASMILVLLCIIIVPTTIGTSQSNNAPSSGLVTEHPVTPSSHSIPSDEQVTITAVASNSVVTATIPPETSTETTSTTGTVATKPTESNTVGTTTTATIGAVIVPTESISDAPSAGMPTASPVKVTLDIGDTSNSTSSSTSNNSNNTTTSTSNSTSNNTSNITQTCVDMDGKFFNSLGKRRTCYWLSVRAAGELHSTTLDAECGGNGVKPSELGLNCQETCRGYNDCNDESKATNSTNSFANSTAVSNGVSGQSNTTTVDVADDDDDIETSQTVQSFIDTRGQVRDCSFLNIRNYNQRAIRRKDNCVREDIRSTCPMYCSDYLTDKNSTSTAAVDGSQSVVAGSNIRDAAAGGPRGGTSELVDEEVNKKSSATEVHKKSSAMEEAERGSKDLDDAMTALSALRIDAGMKDDTSNIDTEGEKKAEDTKELVVDEKEEVDNDAIPTSSCIDNTGHYLNHHGRAVQCSWLIDSRDPTDESRRIHNCGYGDISNSNSDLPTATELGKMCRNTCGTCGQ</sequence>
<feature type="region of interest" description="Disordered" evidence="1">
    <location>
        <begin position="68"/>
        <end position="95"/>
    </location>
</feature>
<feature type="compositionally biased region" description="Polar residues" evidence="1">
    <location>
        <begin position="621"/>
        <end position="638"/>
    </location>
</feature>
<dbReference type="AlphaFoldDB" id="A0ABD3LWL9"/>
<feature type="region of interest" description="Disordered" evidence="1">
    <location>
        <begin position="406"/>
        <end position="430"/>
    </location>
</feature>
<feature type="region of interest" description="Disordered" evidence="1">
    <location>
        <begin position="728"/>
        <end position="774"/>
    </location>
</feature>
<feature type="compositionally biased region" description="Basic and acidic residues" evidence="1">
    <location>
        <begin position="347"/>
        <end position="360"/>
    </location>
</feature>
<feature type="region of interest" description="Disordered" evidence="1">
    <location>
        <begin position="492"/>
        <end position="544"/>
    </location>
</feature>
<evidence type="ECO:0000256" key="2">
    <source>
        <dbReference type="SAM" id="Phobius"/>
    </source>
</evidence>
<evidence type="ECO:0000313" key="3">
    <source>
        <dbReference type="EMBL" id="KAL3756160.1"/>
    </source>
</evidence>
<feature type="region of interest" description="Disordered" evidence="1">
    <location>
        <begin position="447"/>
        <end position="475"/>
    </location>
</feature>
<keyword evidence="4" id="KW-1185">Reference proteome</keyword>
<feature type="region of interest" description="Disordered" evidence="1">
    <location>
        <begin position="324"/>
        <end position="362"/>
    </location>
</feature>
<feature type="region of interest" description="Disordered" evidence="1">
    <location>
        <begin position="621"/>
        <end position="648"/>
    </location>
</feature>
<keyword evidence="2" id="KW-0812">Transmembrane</keyword>
<evidence type="ECO:0000256" key="1">
    <source>
        <dbReference type="SAM" id="MobiDB-lite"/>
    </source>
</evidence>
<feature type="compositionally biased region" description="Basic and acidic residues" evidence="1">
    <location>
        <begin position="757"/>
        <end position="774"/>
    </location>
</feature>
<accession>A0ABD3LWL9</accession>
<feature type="compositionally biased region" description="Polar residues" evidence="1">
    <location>
        <begin position="406"/>
        <end position="415"/>
    </location>
</feature>
<feature type="transmembrane region" description="Helical" evidence="2">
    <location>
        <begin position="382"/>
        <end position="402"/>
    </location>
</feature>
<dbReference type="Proteomes" id="UP001530293">
    <property type="component" value="Unassembled WGS sequence"/>
</dbReference>
<feature type="compositionally biased region" description="Low complexity" evidence="1">
    <location>
        <begin position="515"/>
        <end position="544"/>
    </location>
</feature>
<name>A0ABD3LWL9_9STRA</name>
<gene>
    <name evidence="3" type="ORF">ACHAWU_007111</name>
</gene>
<evidence type="ECO:0000313" key="4">
    <source>
        <dbReference type="Proteomes" id="UP001530293"/>
    </source>
</evidence>
<feature type="compositionally biased region" description="Basic and acidic residues" evidence="1">
    <location>
        <begin position="68"/>
        <end position="85"/>
    </location>
</feature>
<dbReference type="EMBL" id="JALLBG020000312">
    <property type="protein sequence ID" value="KAL3756160.1"/>
    <property type="molecule type" value="Genomic_DNA"/>
</dbReference>
<keyword evidence="2" id="KW-0472">Membrane</keyword>
<proteinExistence type="predicted"/>
<protein>
    <submittedName>
        <fullName evidence="3">Uncharacterized protein</fullName>
    </submittedName>
</protein>
<reference evidence="3 4" key="1">
    <citation type="submission" date="2024-10" db="EMBL/GenBank/DDBJ databases">
        <title>Updated reference genomes for cyclostephanoid diatoms.</title>
        <authorList>
            <person name="Roberts W.R."/>
            <person name="Alverson A.J."/>
        </authorList>
    </citation>
    <scope>NUCLEOTIDE SEQUENCE [LARGE SCALE GENOMIC DNA]</scope>
    <source>
        <strain evidence="3 4">AJA232-27</strain>
    </source>
</reference>